<accession>A3QA57</accession>
<dbReference type="eggNOG" id="ENOG5032XSE">
    <property type="taxonomic scope" value="Bacteria"/>
</dbReference>
<organism evidence="2 3">
    <name type="scientific">Shewanella loihica (strain ATCC BAA-1088 / PV-4)</name>
    <dbReference type="NCBI Taxonomy" id="323850"/>
    <lineage>
        <taxon>Bacteria</taxon>
        <taxon>Pseudomonadati</taxon>
        <taxon>Pseudomonadota</taxon>
        <taxon>Gammaproteobacteria</taxon>
        <taxon>Alteromonadales</taxon>
        <taxon>Shewanellaceae</taxon>
        <taxon>Shewanella</taxon>
    </lineage>
</organism>
<evidence type="ECO:0000256" key="1">
    <source>
        <dbReference type="SAM" id="SignalP"/>
    </source>
</evidence>
<dbReference type="Proteomes" id="UP000001558">
    <property type="component" value="Chromosome"/>
</dbReference>
<feature type="chain" id="PRO_5002656699" evidence="1">
    <location>
        <begin position="34"/>
        <end position="270"/>
    </location>
</feature>
<sequence precursor="true">MTVLPVRLCVNAKPMLVASAVVAALALSQCAKADETQIRDAQDKAVIDAAPKQKPQCTRRSDYDIYLSGIHTGTMSRTEQWQGKRAVVTSNSEASILGIGTRYRQRAELSWSETTEEWITQAFHQQVSGFRARDMQVRFSQNGRAARVDLDGEVTDYHSKDNALRDVDTLAIEMRRLLMQGRHQFALVRQASDAMEPYQFYVKAPQAAEVAPWGQLMLVPVEQTGAEEVTYYFAPELDYQLIKARYHGILLQGLIELNHYSSSCDLAPSA</sequence>
<dbReference type="AlphaFoldDB" id="A3QA57"/>
<dbReference type="RefSeq" id="WP_011864289.1">
    <property type="nucleotide sequence ID" value="NC_009092.1"/>
</dbReference>
<evidence type="ECO:0000313" key="2">
    <source>
        <dbReference type="EMBL" id="ABO22355.1"/>
    </source>
</evidence>
<keyword evidence="3" id="KW-1185">Reference proteome</keyword>
<dbReference type="STRING" id="323850.Shew_0483"/>
<dbReference type="EMBL" id="CP000606">
    <property type="protein sequence ID" value="ABO22355.1"/>
    <property type="molecule type" value="Genomic_DNA"/>
</dbReference>
<gene>
    <name evidence="2" type="ordered locus">Shew_0483</name>
</gene>
<dbReference type="KEGG" id="slo:Shew_0483"/>
<dbReference type="HOGENOM" id="CLU_1097921_0_0_6"/>
<proteinExistence type="predicted"/>
<name>A3QA57_SHELP</name>
<protein>
    <submittedName>
        <fullName evidence="2">Uncharacterized protein</fullName>
    </submittedName>
</protein>
<reference evidence="2 3" key="1">
    <citation type="submission" date="2007-03" db="EMBL/GenBank/DDBJ databases">
        <title>Complete sequence of Shewanella loihica PV-4.</title>
        <authorList>
            <consortium name="US DOE Joint Genome Institute"/>
            <person name="Copeland A."/>
            <person name="Lucas S."/>
            <person name="Lapidus A."/>
            <person name="Barry K."/>
            <person name="Detter J.C."/>
            <person name="Glavina del Rio T."/>
            <person name="Hammon N."/>
            <person name="Israni S."/>
            <person name="Dalin E."/>
            <person name="Tice H."/>
            <person name="Pitluck S."/>
            <person name="Chain P."/>
            <person name="Malfatti S."/>
            <person name="Shin M."/>
            <person name="Vergez L."/>
            <person name="Schmutz J."/>
            <person name="Larimer F."/>
            <person name="Land M."/>
            <person name="Hauser L."/>
            <person name="Kyrpides N."/>
            <person name="Mikhailova N."/>
            <person name="Romine M.F."/>
            <person name="Serres G."/>
            <person name="Fredrickson J."/>
            <person name="Tiedje J."/>
            <person name="Richardson P."/>
        </authorList>
    </citation>
    <scope>NUCLEOTIDE SEQUENCE [LARGE SCALE GENOMIC DNA]</scope>
    <source>
        <strain evidence="3">ATCC BAA-1088 / PV-4</strain>
    </source>
</reference>
<evidence type="ECO:0000313" key="3">
    <source>
        <dbReference type="Proteomes" id="UP000001558"/>
    </source>
</evidence>
<keyword evidence="1" id="KW-0732">Signal</keyword>
<feature type="signal peptide" evidence="1">
    <location>
        <begin position="1"/>
        <end position="33"/>
    </location>
</feature>